<feature type="transmembrane region" description="Helical" evidence="8">
    <location>
        <begin position="122"/>
        <end position="143"/>
    </location>
</feature>
<dbReference type="AlphaFoldDB" id="A0A2X3VKV7"/>
<dbReference type="Gene3D" id="3.40.50.10960">
    <property type="match status" value="1"/>
</dbReference>
<comment type="similarity">
    <text evidence="8">Belongs to the FtsQ/DivIB family. DivIB subfamily.</text>
</comment>
<dbReference type="InterPro" id="IPR034746">
    <property type="entry name" value="POTRA"/>
</dbReference>
<dbReference type="GO" id="GO:0005886">
    <property type="term" value="C:plasma membrane"/>
    <property type="evidence" value="ECO:0007669"/>
    <property type="project" value="UniProtKB-SubCell"/>
</dbReference>
<evidence type="ECO:0000256" key="3">
    <source>
        <dbReference type="ARBA" id="ARBA00022618"/>
    </source>
</evidence>
<dbReference type="InterPro" id="IPR005548">
    <property type="entry name" value="Cell_div_FtsQ/DivIB_C"/>
</dbReference>
<feature type="compositionally biased region" description="Acidic residues" evidence="9">
    <location>
        <begin position="44"/>
        <end position="92"/>
    </location>
</feature>
<evidence type="ECO:0000256" key="8">
    <source>
        <dbReference type="HAMAP-Rule" id="MF_00912"/>
    </source>
</evidence>
<evidence type="ECO:0000256" key="2">
    <source>
        <dbReference type="ARBA" id="ARBA00022475"/>
    </source>
</evidence>
<dbReference type="PROSITE" id="PS51779">
    <property type="entry name" value="POTRA"/>
    <property type="match status" value="1"/>
</dbReference>
<feature type="region of interest" description="Disordered" evidence="9">
    <location>
        <begin position="1"/>
        <end position="96"/>
    </location>
</feature>
<dbReference type="GO" id="GO:0032153">
    <property type="term" value="C:cell division site"/>
    <property type="evidence" value="ECO:0007669"/>
    <property type="project" value="UniProtKB-UniRule"/>
</dbReference>
<dbReference type="Pfam" id="PF08478">
    <property type="entry name" value="POTRA_1"/>
    <property type="match status" value="1"/>
</dbReference>
<dbReference type="PANTHER" id="PTHR37820">
    <property type="entry name" value="CELL DIVISION PROTEIN DIVIB"/>
    <property type="match status" value="1"/>
</dbReference>
<comment type="subcellular location">
    <subcellularLocation>
        <location evidence="8">Cell membrane</location>
        <topology evidence="8">Single-pass type II membrane protein</topology>
    </subcellularLocation>
    <subcellularLocation>
        <location evidence="1">Membrane</location>
    </subcellularLocation>
    <text evidence="8">Localizes to the division septum.</text>
</comment>
<keyword evidence="6 8" id="KW-0472">Membrane</keyword>
<feature type="compositionally biased region" description="Basic and acidic residues" evidence="9">
    <location>
        <begin position="20"/>
        <end position="43"/>
    </location>
</feature>
<accession>A0A2X3VKV7</accession>
<dbReference type="HAMAP" id="MF_00912">
    <property type="entry name" value="DivIB"/>
    <property type="match status" value="1"/>
</dbReference>
<evidence type="ECO:0000256" key="1">
    <source>
        <dbReference type="ARBA" id="ARBA00004370"/>
    </source>
</evidence>
<keyword evidence="5 8" id="KW-1133">Transmembrane helix</keyword>
<evidence type="ECO:0000256" key="4">
    <source>
        <dbReference type="ARBA" id="ARBA00022692"/>
    </source>
</evidence>
<dbReference type="Pfam" id="PF03799">
    <property type="entry name" value="FtsQ_DivIB_C"/>
    <property type="match status" value="1"/>
</dbReference>
<keyword evidence="3 8" id="KW-0132">Cell division</keyword>
<keyword evidence="7 8" id="KW-0131">Cell cycle</keyword>
<dbReference type="Proteomes" id="UP000249623">
    <property type="component" value="Chromosome 1"/>
</dbReference>
<organism evidence="11 12">
    <name type="scientific">Streptococcus sanguinis</name>
    <dbReference type="NCBI Taxonomy" id="1305"/>
    <lineage>
        <taxon>Bacteria</taxon>
        <taxon>Bacillati</taxon>
        <taxon>Bacillota</taxon>
        <taxon>Bacilli</taxon>
        <taxon>Lactobacillales</taxon>
        <taxon>Streptococcaceae</taxon>
        <taxon>Streptococcus</taxon>
    </lineage>
</organism>
<dbReference type="InterPro" id="IPR050487">
    <property type="entry name" value="FtsQ_DivIB"/>
</dbReference>
<dbReference type="EMBL" id="LS483346">
    <property type="protein sequence ID" value="SQF34157.1"/>
    <property type="molecule type" value="Genomic_DNA"/>
</dbReference>
<evidence type="ECO:0000256" key="7">
    <source>
        <dbReference type="ARBA" id="ARBA00023306"/>
    </source>
</evidence>
<sequence length="403" mass="45575">MSKKNHDEPKEEVSEPLSEWQKRNKEYLEKKAQEEASKQKKLEEEEVKEAEAEDSIESEEIAEETEEDDSSYEEEETEYLEDESSESELETELSEKERKKLEKLQKKAEKEAAKVHISRVHIYRALPVLLGSGLIFLLSVYFLTPLATMKTIKFSGNQMVSQEDLLKSSKIDEKDYTLTTFINGGNHIRNMKASSPWINNLEMAYQFPITFQVKVKEYGVLAYLHEGGQYYPILTNGEIISDPTAADSLPETHISIEFSDKKLIKEFALQIEKVPASVKKNIKTVQLTPSKVTPDLVTLTMHDGNKILVPISHIAKKLPYYKGIQSQLEEGVPSVVDMEAGIFSYVEGAQNESSSSDEEKQKAEEESTGQPTEQAAEQVTESQEQEPAEPQNSTENPGTAENR</sequence>
<dbReference type="GO" id="GO:0043093">
    <property type="term" value="P:FtsZ-dependent cytokinesis"/>
    <property type="evidence" value="ECO:0007669"/>
    <property type="project" value="UniProtKB-UniRule"/>
</dbReference>
<evidence type="ECO:0000256" key="6">
    <source>
        <dbReference type="ARBA" id="ARBA00023136"/>
    </source>
</evidence>
<feature type="compositionally biased region" description="Polar residues" evidence="9">
    <location>
        <begin position="368"/>
        <end position="382"/>
    </location>
</feature>
<proteinExistence type="inferred from homology"/>
<protein>
    <recommendedName>
        <fullName evidence="8">Cell division protein DivIB</fullName>
    </recommendedName>
</protein>
<dbReference type="RefSeq" id="WP_002925568.1">
    <property type="nucleotide sequence ID" value="NZ_CP071430.1"/>
</dbReference>
<evidence type="ECO:0000256" key="5">
    <source>
        <dbReference type="ARBA" id="ARBA00022989"/>
    </source>
</evidence>
<feature type="domain" description="POTRA" evidence="10">
    <location>
        <begin position="147"/>
        <end position="218"/>
    </location>
</feature>
<dbReference type="InterPro" id="IPR013685">
    <property type="entry name" value="POTRA_FtsQ_type"/>
</dbReference>
<gene>
    <name evidence="8 11" type="primary">divIB</name>
    <name evidence="11" type="ORF">NCTC11085_00644</name>
</gene>
<feature type="region of interest" description="Disordered" evidence="9">
    <location>
        <begin position="348"/>
        <end position="403"/>
    </location>
</feature>
<dbReference type="PANTHER" id="PTHR37820:SF1">
    <property type="entry name" value="CELL DIVISION PROTEIN FTSQ"/>
    <property type="match status" value="1"/>
</dbReference>
<feature type="compositionally biased region" description="Basic and acidic residues" evidence="9">
    <location>
        <begin position="1"/>
        <end position="13"/>
    </location>
</feature>
<evidence type="ECO:0000259" key="10">
    <source>
        <dbReference type="PROSITE" id="PS51779"/>
    </source>
</evidence>
<dbReference type="InterPro" id="IPR026580">
    <property type="entry name" value="DivIB"/>
</dbReference>
<evidence type="ECO:0000256" key="9">
    <source>
        <dbReference type="SAM" id="MobiDB-lite"/>
    </source>
</evidence>
<keyword evidence="2 8" id="KW-1003">Cell membrane</keyword>
<comment type="function">
    <text evidence="8">Cell division protein that may be involved in stabilizing or promoting the assembly of the division complex.</text>
</comment>
<evidence type="ECO:0000313" key="12">
    <source>
        <dbReference type="Proteomes" id="UP000249623"/>
    </source>
</evidence>
<reference evidence="11 12" key="1">
    <citation type="submission" date="2018-06" db="EMBL/GenBank/DDBJ databases">
        <authorList>
            <consortium name="Pathogen Informatics"/>
            <person name="Doyle S."/>
        </authorList>
    </citation>
    <scope>NUCLEOTIDE SEQUENCE [LARGE SCALE GENOMIC DNA]</scope>
    <source>
        <strain evidence="11 12">NCTC11085</strain>
    </source>
</reference>
<feature type="compositionally biased region" description="Polar residues" evidence="9">
    <location>
        <begin position="390"/>
        <end position="403"/>
    </location>
</feature>
<keyword evidence="4 8" id="KW-0812">Transmembrane</keyword>
<evidence type="ECO:0000313" key="11">
    <source>
        <dbReference type="EMBL" id="SQF34157.1"/>
    </source>
</evidence>
<name>A0A2X3VKV7_STRSA</name>